<reference evidence="1 2" key="1">
    <citation type="submission" date="2024-08" db="EMBL/GenBank/DDBJ databases">
        <authorList>
            <person name="Cucini C."/>
            <person name="Frati F."/>
        </authorList>
    </citation>
    <scope>NUCLEOTIDE SEQUENCE [LARGE SCALE GENOMIC DNA]</scope>
</reference>
<dbReference type="EMBL" id="CAXLJM020000129">
    <property type="protein sequence ID" value="CAL8139766.1"/>
    <property type="molecule type" value="Genomic_DNA"/>
</dbReference>
<evidence type="ECO:0000313" key="2">
    <source>
        <dbReference type="Proteomes" id="UP001642540"/>
    </source>
</evidence>
<name>A0ABP1RZB7_9HEXA</name>
<comment type="caution">
    <text evidence="1">The sequence shown here is derived from an EMBL/GenBank/DDBJ whole genome shotgun (WGS) entry which is preliminary data.</text>
</comment>
<protein>
    <submittedName>
        <fullName evidence="1">Uncharacterized protein</fullName>
    </submittedName>
</protein>
<organism evidence="1 2">
    <name type="scientific">Orchesella dallaii</name>
    <dbReference type="NCBI Taxonomy" id="48710"/>
    <lineage>
        <taxon>Eukaryota</taxon>
        <taxon>Metazoa</taxon>
        <taxon>Ecdysozoa</taxon>
        <taxon>Arthropoda</taxon>
        <taxon>Hexapoda</taxon>
        <taxon>Collembola</taxon>
        <taxon>Entomobryomorpha</taxon>
        <taxon>Entomobryoidea</taxon>
        <taxon>Orchesellidae</taxon>
        <taxon>Orchesellinae</taxon>
        <taxon>Orchesella</taxon>
    </lineage>
</organism>
<sequence>MDNMHAAANDKPHHVHMCISTFRKYNTSKASNPKIVMPHHSKKTMVKSETFDLRFLSIEAVFEMQSVGCIRIIPNIIMGRELSFCFFCHRFPFLCYTVLHFHSTTVE</sequence>
<dbReference type="Proteomes" id="UP001642540">
    <property type="component" value="Unassembled WGS sequence"/>
</dbReference>
<gene>
    <name evidence="1" type="ORF">ODALV1_LOCUS27985</name>
</gene>
<keyword evidence="2" id="KW-1185">Reference proteome</keyword>
<proteinExistence type="predicted"/>
<evidence type="ECO:0000313" key="1">
    <source>
        <dbReference type="EMBL" id="CAL8139766.1"/>
    </source>
</evidence>
<accession>A0ABP1RZB7</accession>